<comment type="similarity">
    <text evidence="3">Belongs to the complex I NDUFA3 subunit family.</text>
</comment>
<keyword evidence="7" id="KW-0679">Respiratory chain</keyword>
<evidence type="ECO:0000256" key="9">
    <source>
        <dbReference type="ARBA" id="ARBA00022792"/>
    </source>
</evidence>
<name>A0ABM2WCV4_MESAU</name>
<dbReference type="PANTHER" id="PTHR15221:SF0">
    <property type="entry name" value="NADH DEHYDROGENASE [UBIQUINONE] 1 ALPHA SUBCOMPLEX SUBUNIT 3"/>
    <property type="match status" value="1"/>
</dbReference>
<keyword evidence="10" id="KW-0249">Electron transport</keyword>
<keyword evidence="18" id="KW-1185">Reference proteome</keyword>
<evidence type="ECO:0000256" key="2">
    <source>
        <dbReference type="ARBA" id="ARBA00004434"/>
    </source>
</evidence>
<evidence type="ECO:0000256" key="3">
    <source>
        <dbReference type="ARBA" id="ARBA00008253"/>
    </source>
</evidence>
<accession>A0ABM2WCV4</accession>
<evidence type="ECO:0000256" key="17">
    <source>
        <dbReference type="SAM" id="MobiDB-lite"/>
    </source>
</evidence>
<gene>
    <name evidence="19" type="primary">LOC110341747</name>
</gene>
<dbReference type="GeneID" id="110341747"/>
<evidence type="ECO:0000256" key="10">
    <source>
        <dbReference type="ARBA" id="ARBA00022982"/>
    </source>
</evidence>
<evidence type="ECO:0000313" key="18">
    <source>
        <dbReference type="Proteomes" id="UP000886700"/>
    </source>
</evidence>
<proteinExistence type="inferred from homology"/>
<keyword evidence="11" id="KW-1133">Transmembrane helix</keyword>
<evidence type="ECO:0000256" key="6">
    <source>
        <dbReference type="ARBA" id="ARBA00022448"/>
    </source>
</evidence>
<keyword evidence="6" id="KW-0813">Transport</keyword>
<sequence>MAGRFSTFLKDTRAKEPVLVVSTTIGNLTIIMSSLSLDTKYATTIKPATPYNYSVPVRENGNMPDVPSHPQDP</sequence>
<dbReference type="RefSeq" id="XP_040588747.1">
    <property type="nucleotide sequence ID" value="XM_040732813.1"/>
</dbReference>
<evidence type="ECO:0000256" key="1">
    <source>
        <dbReference type="ARBA" id="ARBA00003195"/>
    </source>
</evidence>
<comment type="function">
    <text evidence="1">Accessory subunit of the mitochondrial membrane respiratory chain NADH dehydrogenase (Complex I), that is believed not to be involved in catalysis. Complex I functions in the transfer of electrons from NADH to the respiratory chain. The immediate electron acceptor for the enzyme is believed to be ubiquinone.</text>
</comment>
<reference evidence="19" key="1">
    <citation type="submission" date="2025-08" db="UniProtKB">
        <authorList>
            <consortium name="RefSeq"/>
        </authorList>
    </citation>
    <scope>IDENTIFICATION</scope>
    <source>
        <tissue evidence="19">Liver</tissue>
    </source>
</reference>
<comment type="subunit">
    <text evidence="4">Complex I is composed of 45 different subunits.</text>
</comment>
<protein>
    <recommendedName>
        <fullName evidence="5">NADH dehydrogenase [ubiquinone] 1 alpha subcomplex subunit 3</fullName>
    </recommendedName>
    <alternativeName>
        <fullName evidence="15">Complex I-B9</fullName>
    </alternativeName>
    <alternativeName>
        <fullName evidence="16">NADH-ubiquinone oxidoreductase B9 subunit</fullName>
    </alternativeName>
</protein>
<feature type="region of interest" description="Disordered" evidence="17">
    <location>
        <begin position="52"/>
        <end position="73"/>
    </location>
</feature>
<keyword evidence="13" id="KW-0496">Mitochondrion</keyword>
<dbReference type="Proteomes" id="UP000886700">
    <property type="component" value="Unplaced"/>
</dbReference>
<organism evidence="18 19">
    <name type="scientific">Mesocricetus auratus</name>
    <name type="common">Golden hamster</name>
    <dbReference type="NCBI Taxonomy" id="10036"/>
    <lineage>
        <taxon>Eukaryota</taxon>
        <taxon>Metazoa</taxon>
        <taxon>Chordata</taxon>
        <taxon>Craniata</taxon>
        <taxon>Vertebrata</taxon>
        <taxon>Euteleostomi</taxon>
        <taxon>Mammalia</taxon>
        <taxon>Eutheria</taxon>
        <taxon>Euarchontoglires</taxon>
        <taxon>Glires</taxon>
        <taxon>Rodentia</taxon>
        <taxon>Myomorpha</taxon>
        <taxon>Muroidea</taxon>
        <taxon>Cricetidae</taxon>
        <taxon>Cricetinae</taxon>
        <taxon>Mesocricetus</taxon>
    </lineage>
</organism>
<comment type="subcellular location">
    <subcellularLocation>
        <location evidence="2">Mitochondrion inner membrane</location>
        <topology evidence="2">Single-pass membrane protein</topology>
    </subcellularLocation>
</comment>
<dbReference type="PANTHER" id="PTHR15221">
    <property type="entry name" value="NADH DEHYDROGENASE [UBIQUINONE] 1 ALPHA SUBCOMPLEX SUBUNIT 3"/>
    <property type="match status" value="1"/>
</dbReference>
<evidence type="ECO:0000256" key="8">
    <source>
        <dbReference type="ARBA" id="ARBA00022692"/>
    </source>
</evidence>
<evidence type="ECO:0000256" key="11">
    <source>
        <dbReference type="ARBA" id="ARBA00022989"/>
    </source>
</evidence>
<evidence type="ECO:0000256" key="12">
    <source>
        <dbReference type="ARBA" id="ARBA00022990"/>
    </source>
</evidence>
<evidence type="ECO:0000256" key="5">
    <source>
        <dbReference type="ARBA" id="ARBA00016391"/>
    </source>
</evidence>
<keyword evidence="12" id="KW-0007">Acetylation</keyword>
<evidence type="ECO:0000256" key="16">
    <source>
        <dbReference type="ARBA" id="ARBA00032035"/>
    </source>
</evidence>
<keyword evidence="8" id="KW-0812">Transmembrane</keyword>
<evidence type="ECO:0000256" key="7">
    <source>
        <dbReference type="ARBA" id="ARBA00022660"/>
    </source>
</evidence>
<evidence type="ECO:0000256" key="14">
    <source>
        <dbReference type="ARBA" id="ARBA00023136"/>
    </source>
</evidence>
<keyword evidence="14" id="KW-0472">Membrane</keyword>
<keyword evidence="9" id="KW-0999">Mitochondrion inner membrane</keyword>
<evidence type="ECO:0000256" key="13">
    <source>
        <dbReference type="ARBA" id="ARBA00023128"/>
    </source>
</evidence>
<evidence type="ECO:0000256" key="4">
    <source>
        <dbReference type="ARBA" id="ARBA00011533"/>
    </source>
</evidence>
<dbReference type="Pfam" id="PF14987">
    <property type="entry name" value="NADHdh_A3"/>
    <property type="match status" value="1"/>
</dbReference>
<evidence type="ECO:0000313" key="19">
    <source>
        <dbReference type="RefSeq" id="XP_040588747.1"/>
    </source>
</evidence>
<evidence type="ECO:0000256" key="15">
    <source>
        <dbReference type="ARBA" id="ARBA00031425"/>
    </source>
</evidence>
<dbReference type="InterPro" id="IPR026626">
    <property type="entry name" value="NDUFA3"/>
</dbReference>